<evidence type="ECO:0000313" key="1">
    <source>
        <dbReference type="EMBL" id="PFG49381.1"/>
    </source>
</evidence>
<proteinExistence type="predicted"/>
<dbReference type="EMBL" id="PDJK01000002">
    <property type="protein sequence ID" value="PFG49381.1"/>
    <property type="molecule type" value="Genomic_DNA"/>
</dbReference>
<evidence type="ECO:0000313" key="2">
    <source>
        <dbReference type="Proteomes" id="UP000243542"/>
    </source>
</evidence>
<dbReference type="RefSeq" id="WP_245914999.1">
    <property type="nucleotide sequence ID" value="NZ_JBIAKZ010000018.1"/>
</dbReference>
<dbReference type="SUPFAM" id="SSF140453">
    <property type="entry name" value="EsxAB dimer-like"/>
    <property type="match status" value="1"/>
</dbReference>
<gene>
    <name evidence="1" type="ORF">ATK36_4532</name>
</gene>
<dbReference type="Pfam" id="PF06013">
    <property type="entry name" value="WXG100"/>
    <property type="match status" value="1"/>
</dbReference>
<dbReference type="Gene3D" id="1.10.287.1060">
    <property type="entry name" value="ESAT-6-like"/>
    <property type="match status" value="1"/>
</dbReference>
<dbReference type="InterPro" id="IPR010310">
    <property type="entry name" value="T7SS_ESAT-6-like"/>
</dbReference>
<accession>A0A2A9FF62</accession>
<dbReference type="AlphaFoldDB" id="A0A2A9FF62"/>
<sequence>MDSVPPRPWPASLRGAAVRFAHAIDSANACLRPVNGAMAGLQACWRGEGSVRFGQAMSDWEREFELILDRLGDLRELAATSGVRSDERSCGR</sequence>
<comment type="caution">
    <text evidence="1">The sequence shown here is derived from an EMBL/GenBank/DDBJ whole genome shotgun (WGS) entry which is preliminary data.</text>
</comment>
<reference evidence="1 2" key="1">
    <citation type="submission" date="2017-10" db="EMBL/GenBank/DDBJ databases">
        <title>Sequencing the genomes of 1000 actinobacteria strains.</title>
        <authorList>
            <person name="Klenk H.-P."/>
        </authorList>
    </citation>
    <scope>NUCLEOTIDE SEQUENCE [LARGE SCALE GENOMIC DNA]</scope>
    <source>
        <strain evidence="1 2">DSM 46092</strain>
    </source>
</reference>
<keyword evidence="2" id="KW-1185">Reference proteome</keyword>
<protein>
    <submittedName>
        <fullName evidence="1">WXG100 family type VII secretion target</fullName>
    </submittedName>
</protein>
<name>A0A2A9FF62_9PSEU</name>
<organism evidence="1 2">
    <name type="scientific">Amycolatopsis sulphurea</name>
    <dbReference type="NCBI Taxonomy" id="76022"/>
    <lineage>
        <taxon>Bacteria</taxon>
        <taxon>Bacillati</taxon>
        <taxon>Actinomycetota</taxon>
        <taxon>Actinomycetes</taxon>
        <taxon>Pseudonocardiales</taxon>
        <taxon>Pseudonocardiaceae</taxon>
        <taxon>Amycolatopsis</taxon>
    </lineage>
</organism>
<dbReference type="Proteomes" id="UP000243542">
    <property type="component" value="Unassembled WGS sequence"/>
</dbReference>
<dbReference type="InterPro" id="IPR036689">
    <property type="entry name" value="ESAT-6-like_sf"/>
</dbReference>